<gene>
    <name evidence="6" type="ORF">TrLO_g14037</name>
</gene>
<evidence type="ECO:0000313" key="7">
    <source>
        <dbReference type="Proteomes" id="UP001165122"/>
    </source>
</evidence>
<dbReference type="PROSITE" id="PS51058">
    <property type="entry name" value="ZF_CXXC"/>
    <property type="match status" value="1"/>
</dbReference>
<evidence type="ECO:0000259" key="5">
    <source>
        <dbReference type="PROSITE" id="PS51058"/>
    </source>
</evidence>
<feature type="compositionally biased region" description="Polar residues" evidence="4">
    <location>
        <begin position="278"/>
        <end position="297"/>
    </location>
</feature>
<dbReference type="GO" id="GO:0008270">
    <property type="term" value="F:zinc ion binding"/>
    <property type="evidence" value="ECO:0007669"/>
    <property type="project" value="UniProtKB-KW"/>
</dbReference>
<evidence type="ECO:0000256" key="2">
    <source>
        <dbReference type="ARBA" id="ARBA00022771"/>
    </source>
</evidence>
<accession>A0A9W7FP16</accession>
<feature type="region of interest" description="Disordered" evidence="4">
    <location>
        <begin position="268"/>
        <end position="330"/>
    </location>
</feature>
<dbReference type="InterPro" id="IPR002857">
    <property type="entry name" value="Znf_CXXC"/>
</dbReference>
<name>A0A9W7FP16_9STRA</name>
<dbReference type="OrthoDB" id="10433939at2759"/>
<dbReference type="AlphaFoldDB" id="A0A9W7FP16"/>
<dbReference type="EMBL" id="BRXW01000236">
    <property type="protein sequence ID" value="GMI15673.1"/>
    <property type="molecule type" value="Genomic_DNA"/>
</dbReference>
<dbReference type="GO" id="GO:0003677">
    <property type="term" value="F:DNA binding"/>
    <property type="evidence" value="ECO:0007669"/>
    <property type="project" value="InterPro"/>
</dbReference>
<keyword evidence="1" id="KW-0479">Metal-binding</keyword>
<proteinExistence type="predicted"/>
<comment type="caution">
    <text evidence="6">The sequence shown here is derived from an EMBL/GenBank/DDBJ whole genome shotgun (WGS) entry which is preliminary data.</text>
</comment>
<sequence length="421" mass="46537">MLSSSKGPLPRGSNNSYELLRRAEKVIAERLLFDEVSKSFESVSQNDSFESVDMTIEDNLARRLILEQQIVDLEDSFVEWSRLIDQGVDMSEMEEEYPLLKEIIVSEDEITILIVEEISLLDKRGAELNQGKGADGEEYNDSDEFQGLVPTEHITVEEQEDARPPFLSPPPMLVHANLATAAVSNDPLSPTETSAMTSTNTSTSTSTSTSMLSRPPSPKKGDHAPLQSPTSANSPGRREEWWLKTCDGCGKEAGHRKKVCDECNKRFPEKEGRGLKPSQGTRNSTRVPQKTSRLTSSKKGEVKASVGNVQPTSGTHSQVSTTIDNKEQKKERKAPMTKCKSCGIMCFTASKTCKGCGERLERKEKTTLNSNANPKRARKSACKCENCLKPDCGKCNNCLNMKTWKKRCECRECIAKGGSGK</sequence>
<reference evidence="7" key="1">
    <citation type="journal article" date="2023" name="Commun. Biol.">
        <title>Genome analysis of Parmales, the sister group of diatoms, reveals the evolutionary specialization of diatoms from phago-mixotrophs to photoautotrophs.</title>
        <authorList>
            <person name="Ban H."/>
            <person name="Sato S."/>
            <person name="Yoshikawa S."/>
            <person name="Yamada K."/>
            <person name="Nakamura Y."/>
            <person name="Ichinomiya M."/>
            <person name="Sato N."/>
            <person name="Blanc-Mathieu R."/>
            <person name="Endo H."/>
            <person name="Kuwata A."/>
            <person name="Ogata H."/>
        </authorList>
    </citation>
    <scope>NUCLEOTIDE SEQUENCE [LARGE SCALE GENOMIC DNA]</scope>
    <source>
        <strain evidence="7">NIES 3700</strain>
    </source>
</reference>
<organism evidence="6 7">
    <name type="scientific">Triparma laevis f. longispina</name>
    <dbReference type="NCBI Taxonomy" id="1714387"/>
    <lineage>
        <taxon>Eukaryota</taxon>
        <taxon>Sar</taxon>
        <taxon>Stramenopiles</taxon>
        <taxon>Ochrophyta</taxon>
        <taxon>Bolidophyceae</taxon>
        <taxon>Parmales</taxon>
        <taxon>Triparmaceae</taxon>
        <taxon>Triparma</taxon>
    </lineage>
</organism>
<evidence type="ECO:0000313" key="6">
    <source>
        <dbReference type="EMBL" id="GMI15673.1"/>
    </source>
</evidence>
<feature type="compositionally biased region" description="Low complexity" evidence="4">
    <location>
        <begin position="190"/>
        <end position="214"/>
    </location>
</feature>
<dbReference type="Proteomes" id="UP001165122">
    <property type="component" value="Unassembled WGS sequence"/>
</dbReference>
<evidence type="ECO:0000256" key="3">
    <source>
        <dbReference type="ARBA" id="ARBA00022833"/>
    </source>
</evidence>
<evidence type="ECO:0000256" key="1">
    <source>
        <dbReference type="ARBA" id="ARBA00022723"/>
    </source>
</evidence>
<keyword evidence="7" id="KW-1185">Reference proteome</keyword>
<evidence type="ECO:0000256" key="4">
    <source>
        <dbReference type="SAM" id="MobiDB-lite"/>
    </source>
</evidence>
<protein>
    <recommendedName>
        <fullName evidence="5">CXXC-type domain-containing protein</fullName>
    </recommendedName>
</protein>
<feature type="compositionally biased region" description="Polar residues" evidence="4">
    <location>
        <begin position="307"/>
        <end position="323"/>
    </location>
</feature>
<keyword evidence="3" id="KW-0862">Zinc</keyword>
<feature type="region of interest" description="Disordered" evidence="4">
    <location>
        <begin position="184"/>
        <end position="237"/>
    </location>
</feature>
<feature type="domain" description="CXXC-type" evidence="5">
    <location>
        <begin position="372"/>
        <end position="414"/>
    </location>
</feature>
<keyword evidence="2" id="KW-0863">Zinc-finger</keyword>